<feature type="transmembrane region" description="Helical" evidence="1">
    <location>
        <begin position="213"/>
        <end position="237"/>
    </location>
</feature>
<feature type="transmembrane region" description="Helical" evidence="1">
    <location>
        <begin position="243"/>
        <end position="269"/>
    </location>
</feature>
<dbReference type="STRING" id="206506.AAV32_05025"/>
<dbReference type="EMBL" id="LBNE01000002">
    <property type="protein sequence ID" value="KKO72733.1"/>
    <property type="molecule type" value="Genomic_DNA"/>
</dbReference>
<reference evidence="2 3" key="1">
    <citation type="submission" date="2015-04" db="EMBL/GenBank/DDBJ databases">
        <title>Genome sequence of Kerstersia gyiorum CG1.</title>
        <authorList>
            <person name="Greninger A.L."/>
            <person name="Kozyreva V."/>
            <person name="Chaturvedi V."/>
        </authorList>
    </citation>
    <scope>NUCLEOTIDE SEQUENCE [LARGE SCALE GENOMIC DNA]</scope>
    <source>
        <strain evidence="2 3">CG1</strain>
    </source>
</reference>
<protein>
    <recommendedName>
        <fullName evidence="4">YrhK-like protein</fullName>
    </recommendedName>
</protein>
<keyword evidence="1" id="KW-0472">Membrane</keyword>
<evidence type="ECO:0008006" key="4">
    <source>
        <dbReference type="Google" id="ProtNLM"/>
    </source>
</evidence>
<evidence type="ECO:0000313" key="2">
    <source>
        <dbReference type="EMBL" id="KKO72733.1"/>
    </source>
</evidence>
<name>A0A171KV16_9BURK</name>
<dbReference type="AlphaFoldDB" id="A0A171KV16"/>
<evidence type="ECO:0000313" key="3">
    <source>
        <dbReference type="Proteomes" id="UP000078084"/>
    </source>
</evidence>
<sequence>MKQQVVSFGAGPFVTLRRFVQHGRLIVWNSRQNRKGLMRAARNQEHAALPAWQTAGYNRIVGALFAIGSLLFMLGASLSLLPGSLGLSSPQVGLVYFLGSIPFTMAAYMQHFQSANAPAFSVQQQPAAPPARIRLIGWQPRSAGWISTLAQFIGTVAFNVNTYDGIGTPANWYLQDTLVWAPDMIGSVLFLISGYLAMLETSHAYWSWRPRELAWQIAFINLWGCIFFMTAAVLAYVPQRQEAAWIGVLANAHLWLGAFCFMVGGLLLMKESRQADQRP</sequence>
<proteinExistence type="predicted"/>
<comment type="caution">
    <text evidence="2">The sequence shown here is derived from an EMBL/GenBank/DDBJ whole genome shotgun (WGS) entry which is preliminary data.</text>
</comment>
<keyword evidence="3" id="KW-1185">Reference proteome</keyword>
<keyword evidence="1" id="KW-1133">Transmembrane helix</keyword>
<accession>A0A171KV16</accession>
<feature type="transmembrane region" description="Helical" evidence="1">
    <location>
        <begin position="180"/>
        <end position="201"/>
    </location>
</feature>
<evidence type="ECO:0000256" key="1">
    <source>
        <dbReference type="SAM" id="Phobius"/>
    </source>
</evidence>
<feature type="transmembrane region" description="Helical" evidence="1">
    <location>
        <begin position="60"/>
        <end position="81"/>
    </location>
</feature>
<gene>
    <name evidence="2" type="ORF">AAV32_05025</name>
</gene>
<keyword evidence="1" id="KW-0812">Transmembrane</keyword>
<dbReference type="Proteomes" id="UP000078084">
    <property type="component" value="Unassembled WGS sequence"/>
</dbReference>
<feature type="transmembrane region" description="Helical" evidence="1">
    <location>
        <begin position="93"/>
        <end position="109"/>
    </location>
</feature>
<organism evidence="2 3">
    <name type="scientific">Kerstersia gyiorum</name>
    <dbReference type="NCBI Taxonomy" id="206506"/>
    <lineage>
        <taxon>Bacteria</taxon>
        <taxon>Pseudomonadati</taxon>
        <taxon>Pseudomonadota</taxon>
        <taxon>Betaproteobacteria</taxon>
        <taxon>Burkholderiales</taxon>
        <taxon>Alcaligenaceae</taxon>
        <taxon>Kerstersia</taxon>
    </lineage>
</organism>